<organism evidence="3 4">
    <name type="scientific">Agromyces albus</name>
    <dbReference type="NCBI Taxonomy" id="205332"/>
    <lineage>
        <taxon>Bacteria</taxon>
        <taxon>Bacillati</taxon>
        <taxon>Actinomycetota</taxon>
        <taxon>Actinomycetes</taxon>
        <taxon>Micrococcales</taxon>
        <taxon>Microbacteriaceae</taxon>
        <taxon>Agromyces</taxon>
    </lineage>
</organism>
<reference evidence="3 4" key="1">
    <citation type="submission" date="2019-01" db="EMBL/GenBank/DDBJ databases">
        <title>Agromyces.</title>
        <authorList>
            <person name="Li J."/>
        </authorList>
    </citation>
    <scope>NUCLEOTIDE SEQUENCE [LARGE SCALE GENOMIC DNA]</scope>
    <source>
        <strain evidence="3 4">DSM 15934</strain>
    </source>
</reference>
<dbReference type="RefSeq" id="WP_164990599.1">
    <property type="nucleotide sequence ID" value="NZ_SDPN01000059.1"/>
</dbReference>
<name>A0A4Q2KP70_9MICO</name>
<feature type="compositionally biased region" description="Low complexity" evidence="1">
    <location>
        <begin position="64"/>
        <end position="102"/>
    </location>
</feature>
<keyword evidence="4" id="KW-1185">Reference proteome</keyword>
<evidence type="ECO:0000313" key="4">
    <source>
        <dbReference type="Proteomes" id="UP000293865"/>
    </source>
</evidence>
<dbReference type="EMBL" id="SDPN01000059">
    <property type="protein sequence ID" value="RXZ67178.1"/>
    <property type="molecule type" value="Genomic_DNA"/>
</dbReference>
<dbReference type="AlphaFoldDB" id="A0A4Q2KP70"/>
<evidence type="ECO:0000256" key="1">
    <source>
        <dbReference type="SAM" id="MobiDB-lite"/>
    </source>
</evidence>
<sequence>MSSQLTGSGSDETTSAEYGANEWLVDEMYEKYLADPESVDKTWWPVLEHYRQVRTGAGNGDGTARAAAPPAEPAAPDSAGPAPQAPTPVDAAPAEAATSEAP</sequence>
<protein>
    <recommendedName>
        <fullName evidence="2">2-oxoglutarate dehydrogenase E1 component N-terminal domain-containing protein</fullName>
    </recommendedName>
</protein>
<feature type="region of interest" description="Disordered" evidence="1">
    <location>
        <begin position="1"/>
        <end position="20"/>
    </location>
</feature>
<dbReference type="InterPro" id="IPR032106">
    <property type="entry name" value="2-oxogl_dehyd_N"/>
</dbReference>
<feature type="domain" description="2-oxoglutarate dehydrogenase E1 component N-terminal" evidence="2">
    <location>
        <begin position="14"/>
        <end position="45"/>
    </location>
</feature>
<gene>
    <name evidence="3" type="ORF">ESP51_18825</name>
</gene>
<evidence type="ECO:0000259" key="2">
    <source>
        <dbReference type="Pfam" id="PF16078"/>
    </source>
</evidence>
<feature type="region of interest" description="Disordered" evidence="1">
    <location>
        <begin position="55"/>
        <end position="102"/>
    </location>
</feature>
<evidence type="ECO:0000313" key="3">
    <source>
        <dbReference type="EMBL" id="RXZ67178.1"/>
    </source>
</evidence>
<comment type="caution">
    <text evidence="3">The sequence shown here is derived from an EMBL/GenBank/DDBJ whole genome shotgun (WGS) entry which is preliminary data.</text>
</comment>
<dbReference type="Pfam" id="PF16078">
    <property type="entry name" value="2-oxogl_dehyd_N"/>
    <property type="match status" value="1"/>
</dbReference>
<dbReference type="Proteomes" id="UP000293865">
    <property type="component" value="Unassembled WGS sequence"/>
</dbReference>
<feature type="compositionally biased region" description="Polar residues" evidence="1">
    <location>
        <begin position="1"/>
        <end position="16"/>
    </location>
</feature>
<accession>A0A4Q2KP70</accession>
<proteinExistence type="predicted"/>
<feature type="non-terminal residue" evidence="3">
    <location>
        <position position="102"/>
    </location>
</feature>